<comment type="caution">
    <text evidence="2">The sequence shown here is derived from an EMBL/GenBank/DDBJ whole genome shotgun (WGS) entry which is preliminary data.</text>
</comment>
<dbReference type="RefSeq" id="WP_123836169.1">
    <property type="nucleotide sequence ID" value="NZ_AP021909.1"/>
</dbReference>
<organism evidence="2">
    <name type="scientific">Klebsiella pneumoniae</name>
    <dbReference type="NCBI Taxonomy" id="573"/>
    <lineage>
        <taxon>Bacteria</taxon>
        <taxon>Pseudomonadati</taxon>
        <taxon>Pseudomonadota</taxon>
        <taxon>Gammaproteobacteria</taxon>
        <taxon>Enterobacterales</taxon>
        <taxon>Enterobacteriaceae</taxon>
        <taxon>Klebsiella/Raoultella group</taxon>
        <taxon>Klebsiella</taxon>
        <taxon>Klebsiella pneumoniae complex</taxon>
    </lineage>
</organism>
<accession>A0A483WK92</accession>
<dbReference type="AlphaFoldDB" id="A0A483WK92"/>
<dbReference type="EMBL" id="SDDM01000014">
    <property type="protein sequence ID" value="TCY97595.1"/>
    <property type="molecule type" value="Genomic_DNA"/>
</dbReference>
<evidence type="ECO:0000313" key="2">
    <source>
        <dbReference type="EMBL" id="TCY97595.1"/>
    </source>
</evidence>
<keyword evidence="1" id="KW-0732">Signal</keyword>
<proteinExistence type="predicted"/>
<reference evidence="2" key="1">
    <citation type="submission" date="2019-01" db="EMBL/GenBank/DDBJ databases">
        <authorList>
            <person name="Lista F."/>
            <person name="Gentile B."/>
            <person name="Anselmo A."/>
            <person name="Fasciana T."/>
            <person name="Giammanco A."/>
        </authorList>
    </citation>
    <scope>NUCLEOTIDE SEQUENCE</scope>
    <source>
        <strain evidence="2">9R</strain>
    </source>
</reference>
<feature type="chain" id="PRO_5030095136" description="Lipoprotein" evidence="1">
    <location>
        <begin position="20"/>
        <end position="152"/>
    </location>
</feature>
<feature type="signal peptide" evidence="1">
    <location>
        <begin position="1"/>
        <end position="19"/>
    </location>
</feature>
<evidence type="ECO:0008006" key="3">
    <source>
        <dbReference type="Google" id="ProtNLM"/>
    </source>
</evidence>
<gene>
    <name evidence="2" type="ORF">ETH52_13850</name>
</gene>
<sequence length="152" mass="16567">MNIKLSLAMLILMASATYAQCSQTKDIDMLVTASKLKNSGFVDGQTGRVTTDLNDDGKKDIIEYTFLSSTPPGTCDQSECMSNLDNSPTLTFEITMHDGKSIDAAYMCTSIGTSKKSHKGLKDIFFADLNISCDGMVTSMIQNKYSKAFTCH</sequence>
<name>A0A483WK92_KLEPN</name>
<protein>
    <recommendedName>
        <fullName evidence="3">Lipoprotein</fullName>
    </recommendedName>
</protein>
<evidence type="ECO:0000256" key="1">
    <source>
        <dbReference type="SAM" id="SignalP"/>
    </source>
</evidence>